<name>A0A9E5MHV8_9GAMM</name>
<evidence type="ECO:0000313" key="1">
    <source>
        <dbReference type="EMBL" id="NHO66471.1"/>
    </source>
</evidence>
<sequence>MWLPILICLAAVALLLGPVLLMQPTASQRREAALRNLAMQKGLRVHLQPAPAGVDLPARTKTVPIYCRPWTDKKSANPAWVLIKKKYDHGLHAHGNWDWSKKPDGASLELRFGTFWPLLDQLPERVVGVANGPQGLCCYWNELGGEEVVSEIQEWLEKASLALKQN</sequence>
<protein>
    <submittedName>
        <fullName evidence="1">Uncharacterized protein</fullName>
    </submittedName>
</protein>
<proteinExistence type="predicted"/>
<comment type="caution">
    <text evidence="1">The sequence shown here is derived from an EMBL/GenBank/DDBJ whole genome shotgun (WGS) entry which is preliminary data.</text>
</comment>
<dbReference type="Proteomes" id="UP000787472">
    <property type="component" value="Unassembled WGS sequence"/>
</dbReference>
<dbReference type="AlphaFoldDB" id="A0A9E5MHV8"/>
<organism evidence="1 2">
    <name type="scientific">Pseudomaricurvus hydrocarbonicus</name>
    <dbReference type="NCBI Taxonomy" id="1470433"/>
    <lineage>
        <taxon>Bacteria</taxon>
        <taxon>Pseudomonadati</taxon>
        <taxon>Pseudomonadota</taxon>
        <taxon>Gammaproteobacteria</taxon>
        <taxon>Cellvibrionales</taxon>
        <taxon>Cellvibrionaceae</taxon>
        <taxon>Pseudomaricurvus</taxon>
    </lineage>
</organism>
<dbReference type="EMBL" id="JAAONZ010000009">
    <property type="protein sequence ID" value="NHO66471.1"/>
    <property type="molecule type" value="Genomic_DNA"/>
</dbReference>
<evidence type="ECO:0000313" key="2">
    <source>
        <dbReference type="Proteomes" id="UP000787472"/>
    </source>
</evidence>
<reference evidence="1" key="1">
    <citation type="submission" date="2020-03" db="EMBL/GenBank/DDBJ databases">
        <authorList>
            <person name="Guo F."/>
        </authorList>
    </citation>
    <scope>NUCLEOTIDE SEQUENCE</scope>
    <source>
        <strain evidence="1">JCM 30134</strain>
    </source>
</reference>
<gene>
    <name evidence="1" type="ORF">G8770_13060</name>
</gene>
<keyword evidence="2" id="KW-1185">Reference proteome</keyword>
<dbReference type="RefSeq" id="WP_167187321.1">
    <property type="nucleotide sequence ID" value="NZ_JAAONZ010000009.1"/>
</dbReference>
<accession>A0A9E5MHV8</accession>